<organism evidence="1 2">
    <name type="scientific">Citrullus colocynthis</name>
    <name type="common">colocynth</name>
    <dbReference type="NCBI Taxonomy" id="252529"/>
    <lineage>
        <taxon>Eukaryota</taxon>
        <taxon>Viridiplantae</taxon>
        <taxon>Streptophyta</taxon>
        <taxon>Embryophyta</taxon>
        <taxon>Tracheophyta</taxon>
        <taxon>Spermatophyta</taxon>
        <taxon>Magnoliopsida</taxon>
        <taxon>eudicotyledons</taxon>
        <taxon>Gunneridae</taxon>
        <taxon>Pentapetalae</taxon>
        <taxon>rosids</taxon>
        <taxon>fabids</taxon>
        <taxon>Cucurbitales</taxon>
        <taxon>Cucurbitaceae</taxon>
        <taxon>Benincaseae</taxon>
        <taxon>Citrullus</taxon>
    </lineage>
</organism>
<keyword evidence="2" id="KW-1185">Reference proteome</keyword>
<evidence type="ECO:0000313" key="1">
    <source>
        <dbReference type="EMBL" id="CAK9316060.1"/>
    </source>
</evidence>
<evidence type="ECO:0000313" key="2">
    <source>
        <dbReference type="Proteomes" id="UP001642487"/>
    </source>
</evidence>
<reference evidence="1 2" key="1">
    <citation type="submission" date="2024-03" db="EMBL/GenBank/DDBJ databases">
        <authorList>
            <person name="Gkanogiannis A."/>
            <person name="Becerra Lopez-Lavalle L."/>
        </authorList>
    </citation>
    <scope>NUCLEOTIDE SEQUENCE [LARGE SCALE GENOMIC DNA]</scope>
</reference>
<accession>A0ABP0Y8P9</accession>
<name>A0ABP0Y8P9_9ROSI</name>
<protein>
    <submittedName>
        <fullName evidence="1">Uncharacterized protein</fullName>
    </submittedName>
</protein>
<sequence>MFQILLELDQQQSLFFIFYFLIFEKKREPQTNFFLNSRIHFCAKLKNTRRESNFLGPLPQVVAPPLAGEIKFVSSIPTSLYTVPKSL</sequence>
<dbReference type="EMBL" id="OZ021736">
    <property type="protein sequence ID" value="CAK9316060.1"/>
    <property type="molecule type" value="Genomic_DNA"/>
</dbReference>
<dbReference type="Proteomes" id="UP001642487">
    <property type="component" value="Chromosome 2"/>
</dbReference>
<proteinExistence type="predicted"/>
<gene>
    <name evidence="1" type="ORF">CITCOLO1_LOCUS7906</name>
</gene>